<evidence type="ECO:0000313" key="2">
    <source>
        <dbReference type="EMBL" id="BAP68795.1"/>
    </source>
</evidence>
<sequence length="201" mass="22451">MTKAFLLLVPALIASSSGDTHLAPVAGKPVKGTMSNLDPANQSKLDDKRRLRVAGATREYATEERGFMATGEDELKLLEQPLIAKLVGDPEDGVSTSMYSRVADWFSTGIWNQEVPKVKPIVDKDQIAEGMIWNGASHDELYKAGITSKVYRQALFDGLDVKSPTYLKDKKQVDIRCRAYENFRSVQPHLQAYIRSLHRIE</sequence>
<protein>
    <submittedName>
        <fullName evidence="2">RxLR effector candidate protein</fullName>
    </submittedName>
</protein>
<reference evidence="3" key="3">
    <citation type="submission" date="2015-06" db="UniProtKB">
        <authorList>
            <consortium name="EnsemblProtists"/>
        </authorList>
    </citation>
    <scope>IDENTIFICATION</scope>
    <source>
        <strain evidence="3">Emoy2</strain>
    </source>
</reference>
<feature type="chain" id="PRO_5009704514" evidence="1">
    <location>
        <begin position="19"/>
        <end position="201"/>
    </location>
</feature>
<reference evidence="2" key="2">
    <citation type="journal article" date="2014" name="PLoS Pathog.">
        <title>Expression profiling during arabidopsis/downy mildew interaction reveals a highly-expressed effector that attenuates responses to salicylic acid.</title>
        <authorList>
            <person name="Asai S."/>
            <person name="Rallapalli G."/>
            <person name="Piquerez S.J.M."/>
            <person name="Caillaud M.C."/>
            <person name="Furzer O.J."/>
            <person name="Ishaque N."/>
            <person name="Wirthmueller L."/>
            <person name="Fabro G."/>
            <person name="Shirasu K."/>
            <person name="Jones J.D.G."/>
        </authorList>
    </citation>
    <scope>NUCLEOTIDE SEQUENCE</scope>
    <source>
        <strain evidence="2">Emoy2</strain>
    </source>
</reference>
<organism evidence="3 4">
    <name type="scientific">Hyaloperonospora arabidopsidis (strain Emoy2)</name>
    <name type="common">Downy mildew agent</name>
    <name type="synonym">Peronospora arabidopsidis</name>
    <dbReference type="NCBI Taxonomy" id="559515"/>
    <lineage>
        <taxon>Eukaryota</taxon>
        <taxon>Sar</taxon>
        <taxon>Stramenopiles</taxon>
        <taxon>Oomycota</taxon>
        <taxon>Peronosporomycetes</taxon>
        <taxon>Peronosporales</taxon>
        <taxon>Peronosporaceae</taxon>
        <taxon>Hyaloperonospora</taxon>
    </lineage>
</organism>
<name>M4BPF1_HYAAE</name>
<keyword evidence="1" id="KW-0732">Signal</keyword>
<accession>M4BPF1</accession>
<dbReference type="EMBL" id="JH598500">
    <property type="status" value="NOT_ANNOTATED_CDS"/>
    <property type="molecule type" value="Genomic_DNA"/>
</dbReference>
<evidence type="ECO:0000313" key="3">
    <source>
        <dbReference type="EnsemblProtists" id="HpaP808290"/>
    </source>
</evidence>
<dbReference type="VEuPathDB" id="FungiDB:HpaG808290"/>
<gene>
    <name evidence="2" type="primary">HaRxL64</name>
</gene>
<proteinExistence type="evidence at transcript level"/>
<dbReference type="HOGENOM" id="CLU_1362682_0_0_1"/>
<reference evidence="4" key="1">
    <citation type="journal article" date="2010" name="Science">
        <title>Signatures of adaptation to obligate biotrophy in the Hyaloperonospora arabidopsidis genome.</title>
        <authorList>
            <person name="Baxter L."/>
            <person name="Tripathy S."/>
            <person name="Ishaque N."/>
            <person name="Boot N."/>
            <person name="Cabral A."/>
            <person name="Kemen E."/>
            <person name="Thines M."/>
            <person name="Ah-Fong A."/>
            <person name="Anderson R."/>
            <person name="Badejoko W."/>
            <person name="Bittner-Eddy P."/>
            <person name="Boore J.L."/>
            <person name="Chibucos M.C."/>
            <person name="Coates M."/>
            <person name="Dehal P."/>
            <person name="Delehaunty K."/>
            <person name="Dong S."/>
            <person name="Downton P."/>
            <person name="Dumas B."/>
            <person name="Fabro G."/>
            <person name="Fronick C."/>
            <person name="Fuerstenberg S.I."/>
            <person name="Fulton L."/>
            <person name="Gaulin E."/>
            <person name="Govers F."/>
            <person name="Hughes L."/>
            <person name="Humphray S."/>
            <person name="Jiang R.H."/>
            <person name="Judelson H."/>
            <person name="Kamoun S."/>
            <person name="Kyung K."/>
            <person name="Meijer H."/>
            <person name="Minx P."/>
            <person name="Morris P."/>
            <person name="Nelson J."/>
            <person name="Phuntumart V."/>
            <person name="Qutob D."/>
            <person name="Rehmany A."/>
            <person name="Rougon-Cardoso A."/>
            <person name="Ryden P."/>
            <person name="Torto-Alalibo T."/>
            <person name="Studholme D."/>
            <person name="Wang Y."/>
            <person name="Win J."/>
            <person name="Wood J."/>
            <person name="Clifton S.W."/>
            <person name="Rogers J."/>
            <person name="Van den Ackerveken G."/>
            <person name="Jones J.D."/>
            <person name="McDowell J.M."/>
            <person name="Beynon J."/>
            <person name="Tyler B.M."/>
        </authorList>
    </citation>
    <scope>NUCLEOTIDE SEQUENCE [LARGE SCALE GENOMIC DNA]</scope>
    <source>
        <strain evidence="4">Emoy2</strain>
    </source>
</reference>
<dbReference type="EnsemblProtists" id="HpaT808290">
    <property type="protein sequence ID" value="HpaP808290"/>
    <property type="gene ID" value="HpaG808290"/>
</dbReference>
<dbReference type="AlphaFoldDB" id="M4BPF1"/>
<feature type="signal peptide" evidence="1">
    <location>
        <begin position="1"/>
        <end position="18"/>
    </location>
</feature>
<evidence type="ECO:0000256" key="1">
    <source>
        <dbReference type="SAM" id="SignalP"/>
    </source>
</evidence>
<keyword evidence="4" id="KW-1185">Reference proteome</keyword>
<evidence type="ECO:0000313" key="4">
    <source>
        <dbReference type="Proteomes" id="UP000011713"/>
    </source>
</evidence>
<dbReference type="InParanoid" id="M4BPF1"/>
<dbReference type="EMBL" id="AB922220">
    <property type="protein sequence ID" value="BAP68795.1"/>
    <property type="molecule type" value="mRNA"/>
</dbReference>
<dbReference type="Proteomes" id="UP000011713">
    <property type="component" value="Unassembled WGS sequence"/>
</dbReference>